<dbReference type="Proteomes" id="UP000276133">
    <property type="component" value="Unassembled WGS sequence"/>
</dbReference>
<accession>A0A3M7S1X0</accession>
<comment type="caution">
    <text evidence="1">The sequence shown here is derived from an EMBL/GenBank/DDBJ whole genome shotgun (WGS) entry which is preliminary data.</text>
</comment>
<proteinExistence type="predicted"/>
<reference evidence="1 2" key="1">
    <citation type="journal article" date="2018" name="Sci. Rep.">
        <title>Genomic signatures of local adaptation to the degree of environmental predictability in rotifers.</title>
        <authorList>
            <person name="Franch-Gras L."/>
            <person name="Hahn C."/>
            <person name="Garcia-Roger E.M."/>
            <person name="Carmona M.J."/>
            <person name="Serra M."/>
            <person name="Gomez A."/>
        </authorList>
    </citation>
    <scope>NUCLEOTIDE SEQUENCE [LARGE SCALE GENOMIC DNA]</scope>
    <source>
        <strain evidence="1">HYR1</strain>
    </source>
</reference>
<evidence type="ECO:0000313" key="1">
    <source>
        <dbReference type="EMBL" id="RNA29615.1"/>
    </source>
</evidence>
<name>A0A3M7S1X0_BRAPC</name>
<evidence type="ECO:0000313" key="2">
    <source>
        <dbReference type="Proteomes" id="UP000276133"/>
    </source>
</evidence>
<organism evidence="1 2">
    <name type="scientific">Brachionus plicatilis</name>
    <name type="common">Marine rotifer</name>
    <name type="synonym">Brachionus muelleri</name>
    <dbReference type="NCBI Taxonomy" id="10195"/>
    <lineage>
        <taxon>Eukaryota</taxon>
        <taxon>Metazoa</taxon>
        <taxon>Spiralia</taxon>
        <taxon>Gnathifera</taxon>
        <taxon>Rotifera</taxon>
        <taxon>Eurotatoria</taxon>
        <taxon>Monogononta</taxon>
        <taxon>Pseudotrocha</taxon>
        <taxon>Ploima</taxon>
        <taxon>Brachionidae</taxon>
        <taxon>Brachionus</taxon>
    </lineage>
</organism>
<sequence>MIVLILKFHLKIQFAIKLWEMSMPKIAFQESKVICEQLFTKKCDDEYRIIIVQYNIKLTFTFPFLDSSSTIPVGKRKVEQQNAYKSIE</sequence>
<keyword evidence="2" id="KW-1185">Reference proteome</keyword>
<dbReference type="AlphaFoldDB" id="A0A3M7S1X0"/>
<gene>
    <name evidence="1" type="ORF">BpHYR1_040230</name>
</gene>
<dbReference type="EMBL" id="REGN01002187">
    <property type="protein sequence ID" value="RNA29615.1"/>
    <property type="molecule type" value="Genomic_DNA"/>
</dbReference>
<protein>
    <submittedName>
        <fullName evidence="1">Uncharacterized protein</fullName>
    </submittedName>
</protein>